<feature type="non-terminal residue" evidence="2">
    <location>
        <position position="1"/>
    </location>
</feature>
<dbReference type="Pfam" id="PF07714">
    <property type="entry name" value="PK_Tyr_Ser-Thr"/>
    <property type="match status" value="1"/>
</dbReference>
<proteinExistence type="predicted"/>
<reference evidence="2" key="1">
    <citation type="submission" date="2022-12" db="EMBL/GenBank/DDBJ databases">
        <authorList>
            <person name="Petersen C."/>
        </authorList>
    </citation>
    <scope>NUCLEOTIDE SEQUENCE</scope>
    <source>
        <strain evidence="2">IBT 21472</strain>
    </source>
</reference>
<dbReference type="InterPro" id="IPR001245">
    <property type="entry name" value="Ser-Thr/Tyr_kinase_cat_dom"/>
</dbReference>
<keyword evidence="3" id="KW-1185">Reference proteome</keyword>
<sequence length="336" mass="37316">TNDRPAPIMSVRQFQDNMLFDFDAIKAQCQPPPTCPAPVACKNEEIASTERKRPINRHISPKIVTGSPKSLCLPRLHGLDDIASVLIIRQESPWDTYQQAITYEVAGEVMIASRRTRPSRVVAIRKYRKQDSRRLIDRFGRLEHVNILSFHECYIYGDFAFFLVADLPLTLAHVVTSSDLYPTEAELGSIMCQILEGMCYLAAFGLAHQSLVCSNILLGLDGVIKIAGPEYCMDCTPSQSEAACIAAIPSIMMQLMQKCDKEASIIGVEDLERWPIESAAVGFLSVSGTAASLETLKKESLIASRHRPARDLVVLARVALLSTQIKCTYHRVHNLT</sequence>
<dbReference type="Gene3D" id="1.10.510.10">
    <property type="entry name" value="Transferase(Phosphotransferase) domain 1"/>
    <property type="match status" value="1"/>
</dbReference>
<dbReference type="Proteomes" id="UP001147746">
    <property type="component" value="Unassembled WGS sequence"/>
</dbReference>
<evidence type="ECO:0000313" key="3">
    <source>
        <dbReference type="Proteomes" id="UP001147746"/>
    </source>
</evidence>
<dbReference type="GO" id="GO:0004672">
    <property type="term" value="F:protein kinase activity"/>
    <property type="evidence" value="ECO:0007669"/>
    <property type="project" value="InterPro"/>
</dbReference>
<dbReference type="AlphaFoldDB" id="A0A9W9UC24"/>
<accession>A0A9W9UC24</accession>
<dbReference type="SUPFAM" id="SSF56112">
    <property type="entry name" value="Protein kinase-like (PK-like)"/>
    <property type="match status" value="1"/>
</dbReference>
<comment type="caution">
    <text evidence="2">The sequence shown here is derived from an EMBL/GenBank/DDBJ whole genome shotgun (WGS) entry which is preliminary data.</text>
</comment>
<feature type="domain" description="Serine-threonine/tyrosine-protein kinase catalytic" evidence="1">
    <location>
        <begin position="136"/>
        <end position="229"/>
    </location>
</feature>
<evidence type="ECO:0000259" key="1">
    <source>
        <dbReference type="Pfam" id="PF07714"/>
    </source>
</evidence>
<evidence type="ECO:0000313" key="2">
    <source>
        <dbReference type="EMBL" id="KAJ5330573.1"/>
    </source>
</evidence>
<gene>
    <name evidence="2" type="ORF">N7476_000356</name>
</gene>
<name>A0A9W9UC24_9EURO</name>
<organism evidence="2 3">
    <name type="scientific">Penicillium atrosanguineum</name>
    <dbReference type="NCBI Taxonomy" id="1132637"/>
    <lineage>
        <taxon>Eukaryota</taxon>
        <taxon>Fungi</taxon>
        <taxon>Dikarya</taxon>
        <taxon>Ascomycota</taxon>
        <taxon>Pezizomycotina</taxon>
        <taxon>Eurotiomycetes</taxon>
        <taxon>Eurotiomycetidae</taxon>
        <taxon>Eurotiales</taxon>
        <taxon>Aspergillaceae</taxon>
        <taxon>Penicillium</taxon>
    </lineage>
</organism>
<reference evidence="2" key="2">
    <citation type="journal article" date="2023" name="IMA Fungus">
        <title>Comparative genomic study of the Penicillium genus elucidates a diverse pangenome and 15 lateral gene transfer events.</title>
        <authorList>
            <person name="Petersen C."/>
            <person name="Sorensen T."/>
            <person name="Nielsen M.R."/>
            <person name="Sondergaard T.E."/>
            <person name="Sorensen J.L."/>
            <person name="Fitzpatrick D.A."/>
            <person name="Frisvad J.C."/>
            <person name="Nielsen K.L."/>
        </authorList>
    </citation>
    <scope>NUCLEOTIDE SEQUENCE</scope>
    <source>
        <strain evidence="2">IBT 21472</strain>
    </source>
</reference>
<protein>
    <recommendedName>
        <fullName evidence="1">Serine-threonine/tyrosine-protein kinase catalytic domain-containing protein</fullName>
    </recommendedName>
</protein>
<dbReference type="InterPro" id="IPR011009">
    <property type="entry name" value="Kinase-like_dom_sf"/>
</dbReference>
<dbReference type="EMBL" id="JAPZBO010000001">
    <property type="protein sequence ID" value="KAJ5330573.1"/>
    <property type="molecule type" value="Genomic_DNA"/>
</dbReference>